<proteinExistence type="predicted"/>
<dbReference type="Pfam" id="PF04032">
    <property type="entry name" value="Rpr2"/>
    <property type="match status" value="1"/>
</dbReference>
<organism evidence="2 3">
    <name type="scientific">Penicillium brasilianum</name>
    <dbReference type="NCBI Taxonomy" id="104259"/>
    <lineage>
        <taxon>Eukaryota</taxon>
        <taxon>Fungi</taxon>
        <taxon>Dikarya</taxon>
        <taxon>Ascomycota</taxon>
        <taxon>Pezizomycotina</taxon>
        <taxon>Eurotiomycetes</taxon>
        <taxon>Eurotiomycetidae</taxon>
        <taxon>Eurotiales</taxon>
        <taxon>Aspergillaceae</taxon>
        <taxon>Penicillium</taxon>
    </lineage>
</organism>
<name>A0A0F7TMZ5_PENBI</name>
<dbReference type="GO" id="GO:0006396">
    <property type="term" value="P:RNA processing"/>
    <property type="evidence" value="ECO:0007669"/>
    <property type="project" value="InterPro"/>
</dbReference>
<feature type="compositionally biased region" description="Polar residues" evidence="1">
    <location>
        <begin position="139"/>
        <end position="154"/>
    </location>
</feature>
<keyword evidence="3" id="KW-1185">Reference proteome</keyword>
<evidence type="ECO:0000313" key="3">
    <source>
        <dbReference type="Proteomes" id="UP000042958"/>
    </source>
</evidence>
<dbReference type="Proteomes" id="UP000042958">
    <property type="component" value="Unassembled WGS sequence"/>
</dbReference>
<dbReference type="EMBL" id="CDHK01000006">
    <property type="protein sequence ID" value="CEJ58069.1"/>
    <property type="molecule type" value="Genomic_DNA"/>
</dbReference>
<evidence type="ECO:0000256" key="1">
    <source>
        <dbReference type="SAM" id="MobiDB-lite"/>
    </source>
</evidence>
<evidence type="ECO:0008006" key="4">
    <source>
        <dbReference type="Google" id="ProtNLM"/>
    </source>
</evidence>
<protein>
    <recommendedName>
        <fullName evidence="4">Cullin binding protein CanA</fullName>
    </recommendedName>
</protein>
<dbReference type="InterPro" id="IPR007175">
    <property type="entry name" value="Rpr2/Snm1/Rpp21"/>
</dbReference>
<dbReference type="STRING" id="104259.A0A0F7TMZ5"/>
<feature type="compositionally biased region" description="Low complexity" evidence="1">
    <location>
        <begin position="123"/>
        <end position="134"/>
    </location>
</feature>
<feature type="region of interest" description="Disordered" evidence="1">
    <location>
        <begin position="105"/>
        <end position="184"/>
    </location>
</feature>
<sequence length="198" mass="20989">MAPLEAPQLCFLSEAADLLASESPAIAAHLLSVHTKILHDELKPLNTRQQKHHCGGCGSIRQSKCSRVTQVKPKAKSRASSKLDTSSTGGATVYKCLRCNQRTINPRKRVTSKPLSKASSRIPTAAASPVPTTAISIPAESSAQPALPSTSTDSAPPKTADNANSKKRAKTRKQGGLQALLASKKNAQPSLDLFDFLQ</sequence>
<dbReference type="AlphaFoldDB" id="A0A0F7TMZ5"/>
<accession>A0A0F7TMZ5</accession>
<dbReference type="OrthoDB" id="438080at2759"/>
<evidence type="ECO:0000313" key="2">
    <source>
        <dbReference type="EMBL" id="CEJ58069.1"/>
    </source>
</evidence>
<feature type="compositionally biased region" description="Polar residues" evidence="1">
    <location>
        <begin position="113"/>
        <end position="122"/>
    </location>
</feature>
<gene>
    <name evidence="2" type="ORF">PMG11_06740</name>
</gene>
<reference evidence="3" key="1">
    <citation type="journal article" date="2015" name="Genome Announc.">
        <title>Draft genome sequence of the fungus Penicillium brasilianum MG11.</title>
        <authorList>
            <person name="Horn F."/>
            <person name="Linde J."/>
            <person name="Mattern D.J."/>
            <person name="Walther G."/>
            <person name="Guthke R."/>
            <person name="Brakhage A.A."/>
            <person name="Valiante V."/>
        </authorList>
    </citation>
    <scope>NUCLEOTIDE SEQUENCE [LARGE SCALE GENOMIC DNA]</scope>
    <source>
        <strain evidence="3">MG11</strain>
    </source>
</reference>